<evidence type="ECO:0000256" key="2">
    <source>
        <dbReference type="SAM" id="Phobius"/>
    </source>
</evidence>
<reference evidence="3 4" key="1">
    <citation type="submission" date="2020-07" db="EMBL/GenBank/DDBJ databases">
        <title>Sequencing the genomes of 1000 actinobacteria strains.</title>
        <authorList>
            <person name="Klenk H.-P."/>
        </authorList>
    </citation>
    <scope>NUCLEOTIDE SEQUENCE [LARGE SCALE GENOMIC DNA]</scope>
    <source>
        <strain evidence="3 4">CXB654</strain>
    </source>
</reference>
<dbReference type="Proteomes" id="UP000589036">
    <property type="component" value="Unassembled WGS sequence"/>
</dbReference>
<feature type="transmembrane region" description="Helical" evidence="2">
    <location>
        <begin position="273"/>
        <end position="290"/>
    </location>
</feature>
<dbReference type="Pfam" id="PF12811">
    <property type="entry name" value="BaxI_1"/>
    <property type="match status" value="1"/>
</dbReference>
<keyword evidence="2" id="KW-0472">Membrane</keyword>
<feature type="transmembrane region" description="Helical" evidence="2">
    <location>
        <begin position="83"/>
        <end position="105"/>
    </location>
</feature>
<keyword evidence="4" id="KW-1185">Reference proteome</keyword>
<keyword evidence="2" id="KW-1133">Transmembrane helix</keyword>
<evidence type="ECO:0000256" key="1">
    <source>
        <dbReference type="SAM" id="MobiDB-lite"/>
    </source>
</evidence>
<dbReference type="PANTHER" id="PTHR41282:SF1">
    <property type="entry name" value="CONSERVED TRANSMEMBRANE PROTEIN-RELATED"/>
    <property type="match status" value="1"/>
</dbReference>
<dbReference type="EMBL" id="JACCCC010000001">
    <property type="protein sequence ID" value="NYE45581.1"/>
    <property type="molecule type" value="Genomic_DNA"/>
</dbReference>
<accession>A0A852TQ00</accession>
<sequence>MSSGRGGAGAQSYQGPYGQGPYQQGYGQPYQQQGYGQPYQQGYAGYPPQGQAPYQQPGYGQPYQQPGRPMGDADSRPMTIDDVVMRTGMTIGTVVVTAALSFFLFGAAPGLGMALTFGGMIVGLILGLVVAFKQSTNPALILLYAAAEGLFIGGISRVFELSLPNTPTGSLVTQAVFGTIFAFAAMLALYRLRVIRVTNTFVKVVSAALVAALVLILVNLVVGFFIPGGLGIREAGPLGIIVSLVMIVIACATLAIEFKGIEDGIAAGIPNRFAWQFAFGLTVSLVWLYIEMLRLLWMIQAIFSGD</sequence>
<feature type="transmembrane region" description="Helical" evidence="2">
    <location>
        <begin position="139"/>
        <end position="159"/>
    </location>
</feature>
<feature type="region of interest" description="Disordered" evidence="1">
    <location>
        <begin position="1"/>
        <end position="74"/>
    </location>
</feature>
<proteinExistence type="predicted"/>
<organism evidence="3 4">
    <name type="scientific">Spinactinospora alkalitolerans</name>
    <dbReference type="NCBI Taxonomy" id="687207"/>
    <lineage>
        <taxon>Bacteria</taxon>
        <taxon>Bacillati</taxon>
        <taxon>Actinomycetota</taxon>
        <taxon>Actinomycetes</taxon>
        <taxon>Streptosporangiales</taxon>
        <taxon>Nocardiopsidaceae</taxon>
        <taxon>Spinactinospora</taxon>
    </lineage>
</organism>
<dbReference type="PANTHER" id="PTHR41282">
    <property type="entry name" value="CONSERVED TRANSMEMBRANE PROTEIN-RELATED"/>
    <property type="match status" value="1"/>
</dbReference>
<comment type="caution">
    <text evidence="3">The sequence shown here is derived from an EMBL/GenBank/DDBJ whole genome shotgun (WGS) entry which is preliminary data.</text>
</comment>
<feature type="transmembrane region" description="Helical" evidence="2">
    <location>
        <begin position="111"/>
        <end position="132"/>
    </location>
</feature>
<name>A0A852TQ00_9ACTN</name>
<dbReference type="AlphaFoldDB" id="A0A852TQ00"/>
<gene>
    <name evidence="3" type="ORF">HDA32_000701</name>
</gene>
<evidence type="ECO:0000313" key="4">
    <source>
        <dbReference type="Proteomes" id="UP000589036"/>
    </source>
</evidence>
<feature type="compositionally biased region" description="Low complexity" evidence="1">
    <location>
        <begin position="10"/>
        <end position="67"/>
    </location>
</feature>
<evidence type="ECO:0000313" key="3">
    <source>
        <dbReference type="EMBL" id="NYE45581.1"/>
    </source>
</evidence>
<keyword evidence="2" id="KW-0812">Transmembrane</keyword>
<feature type="transmembrane region" description="Helical" evidence="2">
    <location>
        <begin position="171"/>
        <end position="192"/>
    </location>
</feature>
<protein>
    <submittedName>
        <fullName evidence="3">Putative YccA/Bax inhibitor family protein</fullName>
    </submittedName>
</protein>
<dbReference type="RefSeq" id="WP_376766930.1">
    <property type="nucleotide sequence ID" value="NZ_JACCCC010000001.1"/>
</dbReference>
<feature type="transmembrane region" description="Helical" evidence="2">
    <location>
        <begin position="238"/>
        <end position="261"/>
    </location>
</feature>
<feature type="transmembrane region" description="Helical" evidence="2">
    <location>
        <begin position="204"/>
        <end position="226"/>
    </location>
</feature>
<dbReference type="InterPro" id="IPR010539">
    <property type="entry name" value="BaxI_1-like"/>
</dbReference>